<keyword evidence="3" id="KW-1185">Reference proteome</keyword>
<accession>A0AAV1DA74</accession>
<sequence length="404" mass="46267">MSDYHIPDNLMAEVLLRLPFDSLIRFRCVSKSWRDLIDSPFFIEVHSERSKECPPPHSADNKIVAIKGTTFYTFDSVCKLRGGLCRAIARELNSPSLEFEERGLEIVGSCNGMVCLWNFRTDELALWNPWIQHCSALPSPPYEFTKKCRCSMGAAFGYDHVNDDYKVVKWHIQFVPYNSYRELPSSCRYDLCVYSLKLNSWKRIQSSCIPFELPEFYYFPADCALVNGELHWLVTEISWGFETFILAFDLGSEEFRKMSCGPGNTDSPDLISYIHDPKLCNLNGYLSFFCNKMFQRERKRVGEVWIMEDYGGECESSWTQLASIDFPDYNQGYWGLKPVTFSKKKKKMLLQSGWEKLVLYDLDKKSVRDVTISGEASCSASCVSAGSLISPFSWLCSAGGTDHS</sequence>
<protein>
    <submittedName>
        <fullName evidence="2">OLC1v1002954C1</fullName>
    </submittedName>
</protein>
<evidence type="ECO:0000259" key="1">
    <source>
        <dbReference type="PROSITE" id="PS50181"/>
    </source>
</evidence>
<dbReference type="SUPFAM" id="SSF50965">
    <property type="entry name" value="Galactose oxidase, central domain"/>
    <property type="match status" value="1"/>
</dbReference>
<dbReference type="InterPro" id="IPR006527">
    <property type="entry name" value="F-box-assoc_dom_typ1"/>
</dbReference>
<dbReference type="PANTHER" id="PTHR31672:SF13">
    <property type="entry name" value="F-BOX PROTEIN CPR30-LIKE"/>
    <property type="match status" value="1"/>
</dbReference>
<dbReference type="SMART" id="SM00256">
    <property type="entry name" value="FBOX"/>
    <property type="match status" value="1"/>
</dbReference>
<dbReference type="Proteomes" id="UP001161247">
    <property type="component" value="Chromosome 4"/>
</dbReference>
<dbReference type="InterPro" id="IPR011043">
    <property type="entry name" value="Gal_Oxase/kelch_b-propeller"/>
</dbReference>
<dbReference type="AlphaFoldDB" id="A0AAV1DA74"/>
<evidence type="ECO:0000313" key="3">
    <source>
        <dbReference type="Proteomes" id="UP001161247"/>
    </source>
</evidence>
<dbReference type="SUPFAM" id="SSF81383">
    <property type="entry name" value="F-box domain"/>
    <property type="match status" value="1"/>
</dbReference>
<dbReference type="EMBL" id="OX459121">
    <property type="protein sequence ID" value="CAI9104311.1"/>
    <property type="molecule type" value="Genomic_DNA"/>
</dbReference>
<gene>
    <name evidence="2" type="ORF">OLC1_LOCUS13259</name>
</gene>
<dbReference type="CDD" id="cd22157">
    <property type="entry name" value="F-box_AtFBW1-like"/>
    <property type="match status" value="1"/>
</dbReference>
<evidence type="ECO:0000313" key="2">
    <source>
        <dbReference type="EMBL" id="CAI9104311.1"/>
    </source>
</evidence>
<feature type="domain" description="F-box" evidence="1">
    <location>
        <begin position="1"/>
        <end position="45"/>
    </location>
</feature>
<dbReference type="InterPro" id="IPR001810">
    <property type="entry name" value="F-box_dom"/>
</dbReference>
<proteinExistence type="predicted"/>
<dbReference type="PROSITE" id="PS50181">
    <property type="entry name" value="FBOX"/>
    <property type="match status" value="1"/>
</dbReference>
<dbReference type="Pfam" id="PF00646">
    <property type="entry name" value="F-box"/>
    <property type="match status" value="1"/>
</dbReference>
<organism evidence="2 3">
    <name type="scientific">Oldenlandia corymbosa var. corymbosa</name>
    <dbReference type="NCBI Taxonomy" id="529605"/>
    <lineage>
        <taxon>Eukaryota</taxon>
        <taxon>Viridiplantae</taxon>
        <taxon>Streptophyta</taxon>
        <taxon>Embryophyta</taxon>
        <taxon>Tracheophyta</taxon>
        <taxon>Spermatophyta</taxon>
        <taxon>Magnoliopsida</taxon>
        <taxon>eudicotyledons</taxon>
        <taxon>Gunneridae</taxon>
        <taxon>Pentapetalae</taxon>
        <taxon>asterids</taxon>
        <taxon>lamiids</taxon>
        <taxon>Gentianales</taxon>
        <taxon>Rubiaceae</taxon>
        <taxon>Rubioideae</taxon>
        <taxon>Spermacoceae</taxon>
        <taxon>Hedyotis-Oldenlandia complex</taxon>
        <taxon>Oldenlandia</taxon>
    </lineage>
</organism>
<dbReference type="NCBIfam" id="TIGR01640">
    <property type="entry name" value="F_box_assoc_1"/>
    <property type="match status" value="1"/>
</dbReference>
<reference evidence="2" key="1">
    <citation type="submission" date="2023-03" db="EMBL/GenBank/DDBJ databases">
        <authorList>
            <person name="Julca I."/>
        </authorList>
    </citation>
    <scope>NUCLEOTIDE SEQUENCE</scope>
</reference>
<dbReference type="InterPro" id="IPR017451">
    <property type="entry name" value="F-box-assoc_interact_dom"/>
</dbReference>
<dbReference type="Gene3D" id="1.20.1280.50">
    <property type="match status" value="1"/>
</dbReference>
<name>A0AAV1DA74_OLDCO</name>
<dbReference type="PANTHER" id="PTHR31672">
    <property type="entry name" value="BNACNNG10540D PROTEIN"/>
    <property type="match status" value="1"/>
</dbReference>
<dbReference type="Pfam" id="PF07734">
    <property type="entry name" value="FBA_1"/>
    <property type="match status" value="1"/>
</dbReference>
<dbReference type="InterPro" id="IPR036047">
    <property type="entry name" value="F-box-like_dom_sf"/>
</dbReference>
<dbReference type="InterPro" id="IPR050796">
    <property type="entry name" value="SCF_F-box_component"/>
</dbReference>